<dbReference type="AlphaFoldDB" id="A0A9D1RDF6"/>
<sequence length="66" mass="7311">KMLAAMATQIPIRNFIAMSMGVFSPEMADGLLMILNDDRSSFVGFNKIFWRLGGALAKLPHLLRSV</sequence>
<proteinExistence type="predicted"/>
<accession>A0A9D1RDF6</accession>
<reference evidence="1" key="2">
    <citation type="submission" date="2021-04" db="EMBL/GenBank/DDBJ databases">
        <authorList>
            <person name="Gilroy R."/>
        </authorList>
    </citation>
    <scope>NUCLEOTIDE SEQUENCE</scope>
    <source>
        <strain evidence="1">421</strain>
    </source>
</reference>
<protein>
    <submittedName>
        <fullName evidence="1">Uncharacterized protein</fullName>
    </submittedName>
</protein>
<gene>
    <name evidence="1" type="ORF">IAA48_06905</name>
</gene>
<reference evidence="1" key="1">
    <citation type="journal article" date="2021" name="PeerJ">
        <title>Extensive microbial diversity within the chicken gut microbiome revealed by metagenomics and culture.</title>
        <authorList>
            <person name="Gilroy R."/>
            <person name="Ravi A."/>
            <person name="Getino M."/>
            <person name="Pursley I."/>
            <person name="Horton D.L."/>
            <person name="Alikhan N.F."/>
            <person name="Baker D."/>
            <person name="Gharbi K."/>
            <person name="Hall N."/>
            <person name="Watson M."/>
            <person name="Adriaenssens E.M."/>
            <person name="Foster-Nyarko E."/>
            <person name="Jarju S."/>
            <person name="Secka A."/>
            <person name="Antonio M."/>
            <person name="Oren A."/>
            <person name="Chaudhuri R.R."/>
            <person name="La Ragione R."/>
            <person name="Hildebrand F."/>
            <person name="Pallen M.J."/>
        </authorList>
    </citation>
    <scope>NUCLEOTIDE SEQUENCE</scope>
    <source>
        <strain evidence="1">421</strain>
    </source>
</reference>
<comment type="caution">
    <text evidence="1">The sequence shown here is derived from an EMBL/GenBank/DDBJ whole genome shotgun (WGS) entry which is preliminary data.</text>
</comment>
<evidence type="ECO:0000313" key="1">
    <source>
        <dbReference type="EMBL" id="HIW86211.1"/>
    </source>
</evidence>
<organism evidence="1 2">
    <name type="scientific">Candidatus Eubacterium faecipullorum</name>
    <dbReference type="NCBI Taxonomy" id="2838571"/>
    <lineage>
        <taxon>Bacteria</taxon>
        <taxon>Bacillati</taxon>
        <taxon>Bacillota</taxon>
        <taxon>Clostridia</taxon>
        <taxon>Eubacteriales</taxon>
        <taxon>Eubacteriaceae</taxon>
        <taxon>Eubacterium</taxon>
    </lineage>
</organism>
<name>A0A9D1RDF6_9FIRM</name>
<evidence type="ECO:0000313" key="2">
    <source>
        <dbReference type="Proteomes" id="UP000824205"/>
    </source>
</evidence>
<feature type="non-terminal residue" evidence="1">
    <location>
        <position position="1"/>
    </location>
</feature>
<dbReference type="Proteomes" id="UP000824205">
    <property type="component" value="Unassembled WGS sequence"/>
</dbReference>
<dbReference type="EMBL" id="DXGE01000029">
    <property type="protein sequence ID" value="HIW86211.1"/>
    <property type="molecule type" value="Genomic_DNA"/>
</dbReference>